<reference evidence="1 2" key="1">
    <citation type="journal article" date="2010" name="Nature">
        <title>Nitrite-driven anaerobic methane oxidation by oxygenic bacteria.</title>
        <authorList>
            <person name="Ettwig K.F."/>
            <person name="Butler M.K."/>
            <person name="Le Paslier D."/>
            <person name="Pelletier E."/>
            <person name="Mangenot S."/>
            <person name="Kuypers M.M.M."/>
            <person name="Schreiber F."/>
            <person name="Dutilh B.E."/>
            <person name="Zedelius J."/>
            <person name="de Beer D."/>
            <person name="Gloerich J."/>
            <person name="Wessels H.J.C.T."/>
            <person name="van Allen T."/>
            <person name="Luesken F."/>
            <person name="Wu M."/>
            <person name="van de Pas-Schoonen K.T."/>
            <person name="Op den Camp H.J.M."/>
            <person name="Janssen-Megens E.M."/>
            <person name="Francoijs K-J."/>
            <person name="Stunnenberg H."/>
            <person name="Weissenbach J."/>
            <person name="Jetten M.S.M."/>
            <person name="Strous M."/>
        </authorList>
    </citation>
    <scope>NUCLEOTIDE SEQUENCE [LARGE SCALE GENOMIC DNA]</scope>
</reference>
<dbReference type="AlphaFoldDB" id="D5MJS2"/>
<dbReference type="Proteomes" id="UP000006898">
    <property type="component" value="Chromosome"/>
</dbReference>
<gene>
    <name evidence="1" type="ORF">DAMO_0423</name>
</gene>
<evidence type="ECO:0000313" key="2">
    <source>
        <dbReference type="Proteomes" id="UP000006898"/>
    </source>
</evidence>
<organism evidence="1 2">
    <name type="scientific">Methylomirabilis oxygeniifera</name>
    <dbReference type="NCBI Taxonomy" id="671143"/>
    <lineage>
        <taxon>Bacteria</taxon>
        <taxon>Candidatus Methylomirabilota</taxon>
        <taxon>Candidatus Methylomirabilia</taxon>
        <taxon>Candidatus Methylomirabilales</taxon>
        <taxon>Candidatus Methylomirabilaceae</taxon>
        <taxon>Candidatus Methylomirabilis</taxon>
    </lineage>
</organism>
<dbReference type="EMBL" id="FP565575">
    <property type="protein sequence ID" value="CBE67505.1"/>
    <property type="molecule type" value="Genomic_DNA"/>
</dbReference>
<dbReference type="KEGG" id="mox:DAMO_0423"/>
<protein>
    <submittedName>
        <fullName evidence="1">Uncharacterized protein</fullName>
    </submittedName>
</protein>
<dbReference type="HOGENOM" id="CLU_3023476_0_0_0"/>
<sequence>MMELLRVLQQDAQTQLQSVLLPDPGKFKLWLLCHSIYSPVRMRPAMTGKRCNRPI</sequence>
<accession>D5MJS2</accession>
<evidence type="ECO:0000313" key="1">
    <source>
        <dbReference type="EMBL" id="CBE67505.1"/>
    </source>
</evidence>
<dbReference type="STRING" id="671143.DAMO_0423"/>
<name>D5MJS2_METO1</name>
<proteinExistence type="predicted"/>